<dbReference type="GO" id="GO:0008270">
    <property type="term" value="F:zinc ion binding"/>
    <property type="evidence" value="ECO:0007669"/>
    <property type="project" value="UniProtKB-UniRule"/>
</dbReference>
<dbReference type="STRING" id="218851.A0A2G5F4U2"/>
<evidence type="ECO:0000256" key="1">
    <source>
        <dbReference type="ARBA" id="ARBA00005889"/>
    </source>
</evidence>
<protein>
    <recommendedName>
        <fullName evidence="6">Protein FAR1-RELATED SEQUENCE</fullName>
    </recommendedName>
</protein>
<evidence type="ECO:0000256" key="6">
    <source>
        <dbReference type="RuleBase" id="RU367018"/>
    </source>
</evidence>
<keyword evidence="10" id="KW-1185">Reference proteome</keyword>
<comment type="similarity">
    <text evidence="1 6">Belongs to the FHY3/FAR1 family.</text>
</comment>
<evidence type="ECO:0000256" key="7">
    <source>
        <dbReference type="SAM" id="MobiDB-lite"/>
    </source>
</evidence>
<feature type="region of interest" description="Disordered" evidence="7">
    <location>
        <begin position="779"/>
        <end position="801"/>
    </location>
</feature>
<dbReference type="InterPro" id="IPR018289">
    <property type="entry name" value="MULE_transposase_dom"/>
</dbReference>
<keyword evidence="3 5" id="KW-0863">Zinc-finger</keyword>
<dbReference type="GO" id="GO:0006355">
    <property type="term" value="P:regulation of DNA-templated transcription"/>
    <property type="evidence" value="ECO:0007669"/>
    <property type="project" value="UniProtKB-UniRule"/>
</dbReference>
<dbReference type="Pfam" id="PF04434">
    <property type="entry name" value="SWIM"/>
    <property type="match status" value="1"/>
</dbReference>
<evidence type="ECO:0000259" key="8">
    <source>
        <dbReference type="PROSITE" id="PS50966"/>
    </source>
</evidence>
<dbReference type="AlphaFoldDB" id="A0A2G5F4U2"/>
<evidence type="ECO:0000256" key="4">
    <source>
        <dbReference type="ARBA" id="ARBA00022833"/>
    </source>
</evidence>
<evidence type="ECO:0000313" key="9">
    <source>
        <dbReference type="EMBL" id="PIA62992.1"/>
    </source>
</evidence>
<evidence type="ECO:0000256" key="2">
    <source>
        <dbReference type="ARBA" id="ARBA00022723"/>
    </source>
</evidence>
<dbReference type="EMBL" id="KZ305019">
    <property type="protein sequence ID" value="PIA62992.1"/>
    <property type="molecule type" value="Genomic_DNA"/>
</dbReference>
<dbReference type="PANTHER" id="PTHR31669">
    <property type="entry name" value="PROTEIN FAR1-RELATED SEQUENCE 10-RELATED"/>
    <property type="match status" value="1"/>
</dbReference>
<dbReference type="PROSITE" id="PS50966">
    <property type="entry name" value="ZF_SWIM"/>
    <property type="match status" value="1"/>
</dbReference>
<dbReference type="OrthoDB" id="1927586at2759"/>
<reference evidence="9 10" key="1">
    <citation type="submission" date="2017-09" db="EMBL/GenBank/DDBJ databases">
        <title>WGS assembly of Aquilegia coerulea Goldsmith.</title>
        <authorList>
            <person name="Hodges S."/>
            <person name="Kramer E."/>
            <person name="Nordborg M."/>
            <person name="Tomkins J."/>
            <person name="Borevitz J."/>
            <person name="Derieg N."/>
            <person name="Yan J."/>
            <person name="Mihaltcheva S."/>
            <person name="Hayes R.D."/>
            <person name="Rokhsar D."/>
        </authorList>
    </citation>
    <scope>NUCLEOTIDE SEQUENCE [LARGE SCALE GENOMIC DNA]</scope>
    <source>
        <strain evidence="10">cv. Goldsmith</strain>
    </source>
</reference>
<dbReference type="GO" id="GO:0005634">
    <property type="term" value="C:nucleus"/>
    <property type="evidence" value="ECO:0007669"/>
    <property type="project" value="UniProtKB-SubCell"/>
</dbReference>
<dbReference type="InterPro" id="IPR006564">
    <property type="entry name" value="Znf_PMZ"/>
</dbReference>
<dbReference type="Proteomes" id="UP000230069">
    <property type="component" value="Unassembled WGS sequence"/>
</dbReference>
<dbReference type="SMART" id="SM00575">
    <property type="entry name" value="ZnF_PMZ"/>
    <property type="match status" value="1"/>
</dbReference>
<comment type="subcellular location">
    <subcellularLocation>
        <location evidence="6">Nucleus</location>
    </subcellularLocation>
</comment>
<dbReference type="InterPro" id="IPR031052">
    <property type="entry name" value="FHY3/FAR1"/>
</dbReference>
<dbReference type="InterPro" id="IPR004330">
    <property type="entry name" value="FAR1_DNA_bnd_dom"/>
</dbReference>
<gene>
    <name evidence="9" type="ORF">AQUCO_00200779v1</name>
</gene>
<comment type="function">
    <text evidence="6">Putative transcription activator involved in regulating light control of development.</text>
</comment>
<keyword evidence="4 6" id="KW-0862">Zinc</keyword>
<proteinExistence type="inferred from homology"/>
<evidence type="ECO:0000313" key="10">
    <source>
        <dbReference type="Proteomes" id="UP000230069"/>
    </source>
</evidence>
<sequence length="801" mass="91067">MEETIIEDKDLMDTYVTLEDESEECGVIEDVEIPIVVDDAKKDGLMSSEVSASLVGGIIEPTLDMEFSSEEDAKNFYNAYAKQTGFSIRVNSYYRSKKDNSIISREFCCSKEGFRRGKRARKLDSSDESKIRRARAITREGCKALMTVRRKDCGKWYVAKLEKNHNHELVAPAMRHFLRSHRTEFDPDKSAINTFSSPGMISNSTVNHVSEEYGGINTIGFSMQDQCNYIGKGRLSIFGLDAQSLLGFFKIMQANDPAFFYAIQVDEEDRLSSVFWVDTRSRIAYNYFSDVVTFETTYQVNQYKIPFAPFTGVNHHKQSVLFGCALLADETESTFNWLFKTWLEAMSGRQPGLIMTDHDTAIRSAVSSVFPESTHRYCKWHILSKMPKELGHVCGALPKTFQLEFEKSVNKSESAEEFELAWDVLLHKYNLRGNEWLQALYVDRKDWVPAYLRDTFFAGMLVTQRSCSVNSLFDGYVNARTSLQDFTEKYEKALDDQFEKESRAEFDTFYTKPVLKTPLPIEKQAAEVYTRKLFTVFQDEVFESLLLAVRKSCEDVTTITYEVARFDDVHRVYVVSCSTSEQTASCNCKMFEFEGILCRHVLAVFKATNVFMLPSHYILKRWTRNARDEVVSDITPSVESQVESYGAKNSQYNVLFQEAIKCAEEGVASDHSFKVALTCLREARKKIVDAKKNALSTSKHETVISASYQEGDQIFLGELDSLPSVIHDPLVAKATDSPASVSNYTEQPINRTSTCIRCKCPGHVSCTCPWLKDSDPNTVMDPTSMDLGSINNHRGPENCQR</sequence>
<keyword evidence="6" id="KW-0539">Nucleus</keyword>
<dbReference type="PANTHER" id="PTHR31669:SF157">
    <property type="entry name" value="PROTEIN FAR1-RELATED SEQUENCE"/>
    <property type="match status" value="1"/>
</dbReference>
<feature type="domain" description="SWIM-type" evidence="8">
    <location>
        <begin position="573"/>
        <end position="609"/>
    </location>
</feature>
<dbReference type="Pfam" id="PF10551">
    <property type="entry name" value="MULE"/>
    <property type="match status" value="1"/>
</dbReference>
<dbReference type="InterPro" id="IPR007527">
    <property type="entry name" value="Znf_SWIM"/>
</dbReference>
<accession>A0A2G5F4U2</accession>
<organism evidence="9 10">
    <name type="scientific">Aquilegia coerulea</name>
    <name type="common">Rocky mountain columbine</name>
    <dbReference type="NCBI Taxonomy" id="218851"/>
    <lineage>
        <taxon>Eukaryota</taxon>
        <taxon>Viridiplantae</taxon>
        <taxon>Streptophyta</taxon>
        <taxon>Embryophyta</taxon>
        <taxon>Tracheophyta</taxon>
        <taxon>Spermatophyta</taxon>
        <taxon>Magnoliopsida</taxon>
        <taxon>Ranunculales</taxon>
        <taxon>Ranunculaceae</taxon>
        <taxon>Thalictroideae</taxon>
        <taxon>Aquilegia</taxon>
    </lineage>
</organism>
<keyword evidence="2 6" id="KW-0479">Metal-binding</keyword>
<evidence type="ECO:0000256" key="3">
    <source>
        <dbReference type="ARBA" id="ARBA00022771"/>
    </source>
</evidence>
<name>A0A2G5F4U2_AQUCA</name>
<evidence type="ECO:0000256" key="5">
    <source>
        <dbReference type="PROSITE-ProRule" id="PRU00325"/>
    </source>
</evidence>
<dbReference type="InParanoid" id="A0A2G5F4U2"/>
<dbReference type="Pfam" id="PF03101">
    <property type="entry name" value="FAR1"/>
    <property type="match status" value="1"/>
</dbReference>